<reference evidence="3 4" key="1">
    <citation type="submission" date="2014-06" db="EMBL/GenBank/DDBJ databases">
        <title>Evolutionary Origins and Diversification of the Mycorrhizal Mutualists.</title>
        <authorList>
            <consortium name="DOE Joint Genome Institute"/>
            <consortium name="Mycorrhizal Genomics Consortium"/>
            <person name="Kohler A."/>
            <person name="Kuo A."/>
            <person name="Nagy L.G."/>
            <person name="Floudas D."/>
            <person name="Copeland A."/>
            <person name="Barry K.W."/>
            <person name="Cichocki N."/>
            <person name="Veneault-Fourrey C."/>
            <person name="LaButti K."/>
            <person name="Lindquist E.A."/>
            <person name="Lipzen A."/>
            <person name="Lundell T."/>
            <person name="Morin E."/>
            <person name="Murat C."/>
            <person name="Riley R."/>
            <person name="Ohm R."/>
            <person name="Sun H."/>
            <person name="Tunlid A."/>
            <person name="Henrissat B."/>
            <person name="Grigoriev I.V."/>
            <person name="Hibbett D.S."/>
            <person name="Martin F."/>
        </authorList>
    </citation>
    <scope>NUCLEOTIDE SEQUENCE [LARGE SCALE GENOMIC DNA]</scope>
    <source>
        <strain evidence="3 4">SS14</strain>
    </source>
</reference>
<dbReference type="AlphaFoldDB" id="A0A0C9V2Z8"/>
<feature type="compositionally biased region" description="Polar residues" evidence="1">
    <location>
        <begin position="478"/>
        <end position="487"/>
    </location>
</feature>
<evidence type="ECO:0000256" key="1">
    <source>
        <dbReference type="SAM" id="MobiDB-lite"/>
    </source>
</evidence>
<keyword evidence="4" id="KW-1185">Reference proteome</keyword>
<feature type="region of interest" description="Disordered" evidence="1">
    <location>
        <begin position="85"/>
        <end position="146"/>
    </location>
</feature>
<dbReference type="EMBL" id="KN837235">
    <property type="protein sequence ID" value="KIJ31866.1"/>
    <property type="molecule type" value="Genomic_DNA"/>
</dbReference>
<accession>A0A0C9V2Z8</accession>
<evidence type="ECO:0000313" key="3">
    <source>
        <dbReference type="EMBL" id="KIJ31866.1"/>
    </source>
</evidence>
<dbReference type="Pfam" id="PF20149">
    <property type="entry name" value="DUF6532"/>
    <property type="match status" value="1"/>
</dbReference>
<proteinExistence type="predicted"/>
<feature type="compositionally biased region" description="Polar residues" evidence="1">
    <location>
        <begin position="110"/>
        <end position="140"/>
    </location>
</feature>
<organism evidence="3 4">
    <name type="scientific">Sphaerobolus stellatus (strain SS14)</name>
    <dbReference type="NCBI Taxonomy" id="990650"/>
    <lineage>
        <taxon>Eukaryota</taxon>
        <taxon>Fungi</taxon>
        <taxon>Dikarya</taxon>
        <taxon>Basidiomycota</taxon>
        <taxon>Agaricomycotina</taxon>
        <taxon>Agaricomycetes</taxon>
        <taxon>Phallomycetidae</taxon>
        <taxon>Geastrales</taxon>
        <taxon>Sphaerobolaceae</taxon>
        <taxon>Sphaerobolus</taxon>
    </lineage>
</organism>
<feature type="compositionally biased region" description="Pro residues" evidence="1">
    <location>
        <begin position="490"/>
        <end position="499"/>
    </location>
</feature>
<sequence>MRLLAAEKAAVNFQSSAFRCCPALIVPPPSLDVPPPSTLAFPPPDRVNSLKRCWQCSGDFKSRTVTDQADLIELFNQRSAIEQDSSRNSNVAVVSGSTATPPANTADPIQPSTASISPPVTISSDPTSAFQTTSGSSQRDPTFRDGKITMASASPNSKRVLNEAVFEYKLRLLVEHSFPETAGLKSKFIQAAWREAHKTKPPPDGTTIKLTRDTENLLHSLGTAFRGGQGSKLIAAAASSYGIPSRITPIGENMVAGLLEYGNLTYKTVYFDANGNVRRATKNPDIILRQRPPFSHPFLQTVINTVIFNSQNRPALGARFPDTFDPMPLETVAFACTMAHFSLKNLLVRKRREFSGDEYGHIFSDYLDMLREFKREEPQACEEVLVQLLDEANKNLGASADTFIQKKKPVGRGLDEAALSLERLMAQAAGPQASATAVNVNVNQNPAPFAPYGVPFHGSYGLGYPPGGPSVHYMGLPQGQNLSQHFTPNAPNPPQNAPK</sequence>
<dbReference type="HOGENOM" id="CLU_546483_0_0_1"/>
<dbReference type="InterPro" id="IPR045341">
    <property type="entry name" value="DUF6532"/>
</dbReference>
<protein>
    <recommendedName>
        <fullName evidence="2">DUF6532 domain-containing protein</fullName>
    </recommendedName>
</protein>
<feature type="compositionally biased region" description="Polar residues" evidence="1">
    <location>
        <begin position="85"/>
        <end position="103"/>
    </location>
</feature>
<evidence type="ECO:0000313" key="4">
    <source>
        <dbReference type="Proteomes" id="UP000054279"/>
    </source>
</evidence>
<evidence type="ECO:0000259" key="2">
    <source>
        <dbReference type="Pfam" id="PF20149"/>
    </source>
</evidence>
<gene>
    <name evidence="3" type="ORF">M422DRAFT_266348</name>
</gene>
<feature type="domain" description="DUF6532" evidence="2">
    <location>
        <begin position="164"/>
        <end position="373"/>
    </location>
</feature>
<dbReference type="Proteomes" id="UP000054279">
    <property type="component" value="Unassembled WGS sequence"/>
</dbReference>
<name>A0A0C9V2Z8_SPHS4</name>
<feature type="region of interest" description="Disordered" evidence="1">
    <location>
        <begin position="476"/>
        <end position="499"/>
    </location>
</feature>
<dbReference type="OrthoDB" id="2755257at2759"/>